<feature type="compositionally biased region" description="Polar residues" evidence="1">
    <location>
        <begin position="89"/>
        <end position="102"/>
    </location>
</feature>
<sequence length="102" mass="10825">MLTPEARSWTWNRSNRDQRIGPRLVNGVKVGRISGKGMVEGGRGKRVTQNGKGSGQRGGSGGGGEETPIGEGCITPPLLPRGRRREDTTATLRVSGSNLRSV</sequence>
<gene>
    <name evidence="2" type="ORF">Zmor_001401</name>
</gene>
<comment type="caution">
    <text evidence="2">The sequence shown here is derived from an EMBL/GenBank/DDBJ whole genome shotgun (WGS) entry which is preliminary data.</text>
</comment>
<evidence type="ECO:0000313" key="3">
    <source>
        <dbReference type="Proteomes" id="UP001168821"/>
    </source>
</evidence>
<organism evidence="2 3">
    <name type="scientific">Zophobas morio</name>
    <dbReference type="NCBI Taxonomy" id="2755281"/>
    <lineage>
        <taxon>Eukaryota</taxon>
        <taxon>Metazoa</taxon>
        <taxon>Ecdysozoa</taxon>
        <taxon>Arthropoda</taxon>
        <taxon>Hexapoda</taxon>
        <taxon>Insecta</taxon>
        <taxon>Pterygota</taxon>
        <taxon>Neoptera</taxon>
        <taxon>Endopterygota</taxon>
        <taxon>Coleoptera</taxon>
        <taxon>Polyphaga</taxon>
        <taxon>Cucujiformia</taxon>
        <taxon>Tenebrionidae</taxon>
        <taxon>Zophobas</taxon>
    </lineage>
</organism>
<accession>A0AA38J762</accession>
<keyword evidence="3" id="KW-1185">Reference proteome</keyword>
<evidence type="ECO:0000256" key="1">
    <source>
        <dbReference type="SAM" id="MobiDB-lite"/>
    </source>
</evidence>
<dbReference type="EMBL" id="JALNTZ010000001">
    <property type="protein sequence ID" value="KAJ3665937.1"/>
    <property type="molecule type" value="Genomic_DNA"/>
</dbReference>
<evidence type="ECO:0000313" key="2">
    <source>
        <dbReference type="EMBL" id="KAJ3665937.1"/>
    </source>
</evidence>
<name>A0AA38J762_9CUCU</name>
<protein>
    <submittedName>
        <fullName evidence="2">Uncharacterized protein</fullName>
    </submittedName>
</protein>
<feature type="compositionally biased region" description="Gly residues" evidence="1">
    <location>
        <begin position="52"/>
        <end position="65"/>
    </location>
</feature>
<proteinExistence type="predicted"/>
<dbReference type="Proteomes" id="UP001168821">
    <property type="component" value="Unassembled WGS sequence"/>
</dbReference>
<reference evidence="2" key="1">
    <citation type="journal article" date="2023" name="G3 (Bethesda)">
        <title>Whole genome assemblies of Zophobas morio and Tenebrio molitor.</title>
        <authorList>
            <person name="Kaur S."/>
            <person name="Stinson S.A."/>
            <person name="diCenzo G.C."/>
        </authorList>
    </citation>
    <scope>NUCLEOTIDE SEQUENCE</scope>
    <source>
        <strain evidence="2">QUZm001</strain>
    </source>
</reference>
<feature type="region of interest" description="Disordered" evidence="1">
    <location>
        <begin position="34"/>
        <end position="102"/>
    </location>
</feature>
<dbReference type="AlphaFoldDB" id="A0AA38J762"/>